<feature type="non-terminal residue" evidence="2">
    <location>
        <position position="1"/>
    </location>
</feature>
<sequence>MSESSDPHIHLRSNNLPGSLKSLGEAELQTRLVGGESEANLLTKVVPRKGTIGVGFSGLANNYDEALRECRDKEEYTEDSGYYSCRSRGD</sequence>
<dbReference type="Proteomes" id="UP000594638">
    <property type="component" value="Unassembled WGS sequence"/>
</dbReference>
<organism evidence="2 3">
    <name type="scientific">Olea europaea subsp. europaea</name>
    <dbReference type="NCBI Taxonomy" id="158383"/>
    <lineage>
        <taxon>Eukaryota</taxon>
        <taxon>Viridiplantae</taxon>
        <taxon>Streptophyta</taxon>
        <taxon>Embryophyta</taxon>
        <taxon>Tracheophyta</taxon>
        <taxon>Spermatophyta</taxon>
        <taxon>Magnoliopsida</taxon>
        <taxon>eudicotyledons</taxon>
        <taxon>Gunneridae</taxon>
        <taxon>Pentapetalae</taxon>
        <taxon>asterids</taxon>
        <taxon>lamiids</taxon>
        <taxon>Lamiales</taxon>
        <taxon>Oleaceae</taxon>
        <taxon>Oleeae</taxon>
        <taxon>Olea</taxon>
    </lineage>
</organism>
<reference evidence="2 3" key="1">
    <citation type="submission" date="2019-12" db="EMBL/GenBank/DDBJ databases">
        <authorList>
            <person name="Alioto T."/>
            <person name="Alioto T."/>
            <person name="Gomez Garrido J."/>
        </authorList>
    </citation>
    <scope>NUCLEOTIDE SEQUENCE [LARGE SCALE GENOMIC DNA]</scope>
</reference>
<keyword evidence="3" id="KW-1185">Reference proteome</keyword>
<name>A0A8S0VAP2_OLEEU</name>
<feature type="region of interest" description="Disordered" evidence="1">
    <location>
        <begin position="1"/>
        <end position="22"/>
    </location>
</feature>
<proteinExistence type="predicted"/>
<dbReference type="AlphaFoldDB" id="A0A8S0VAP2"/>
<evidence type="ECO:0000256" key="1">
    <source>
        <dbReference type="SAM" id="MobiDB-lite"/>
    </source>
</evidence>
<gene>
    <name evidence="2" type="ORF">OLEA9_A077452</name>
</gene>
<comment type="caution">
    <text evidence="2">The sequence shown here is derived from an EMBL/GenBank/DDBJ whole genome shotgun (WGS) entry which is preliminary data.</text>
</comment>
<dbReference type="EMBL" id="CACTIH010009260">
    <property type="protein sequence ID" value="CAA3028514.1"/>
    <property type="molecule type" value="Genomic_DNA"/>
</dbReference>
<accession>A0A8S0VAP2</accession>
<evidence type="ECO:0000313" key="3">
    <source>
        <dbReference type="Proteomes" id="UP000594638"/>
    </source>
</evidence>
<evidence type="ECO:0000313" key="2">
    <source>
        <dbReference type="EMBL" id="CAA3028514.1"/>
    </source>
</evidence>
<protein>
    <submittedName>
        <fullName evidence="2">Uncharacterized protein</fullName>
    </submittedName>
</protein>
<dbReference type="Gramene" id="OE9A077452T1">
    <property type="protein sequence ID" value="OE9A077452C1"/>
    <property type="gene ID" value="OE9A077452"/>
</dbReference>